<evidence type="ECO:0000256" key="4">
    <source>
        <dbReference type="ARBA" id="ARBA00022840"/>
    </source>
</evidence>
<dbReference type="PANTHER" id="PTHR43499:SF1">
    <property type="entry name" value="ABC TRANSPORTER I FAMILY MEMBER 1"/>
    <property type="match status" value="1"/>
</dbReference>
<evidence type="ECO:0000256" key="6">
    <source>
        <dbReference type="ARBA" id="ARBA00023136"/>
    </source>
</evidence>
<keyword evidence="2" id="KW-0547">Nucleotide-binding</keyword>
<name>A0A1V0B8U6_9GAMM</name>
<evidence type="ECO:0000313" key="9">
    <source>
        <dbReference type="Proteomes" id="UP000243488"/>
    </source>
</evidence>
<protein>
    <submittedName>
        <fullName evidence="8">Heme ABC transporter ATP-binding protein CcmA</fullName>
    </submittedName>
</protein>
<sequence>MVKPQPIQVERLTCERDHRELFAGLSFELAAGEVLQVAGPNGSGKTSLLRILAGLMPPVAGDIRYAGESILSGRGRERWRQDLLYIGHAPAIKGSLTAEENLAWLCALGTPASREQIWAALAQVGLKGFEDVLCHNLSAGQQRRVALARLYLQPPPVWILDEPFTAIDKTGVAALEQHVLAHAAAGGLVVLTTHHSLDHLDAVRCLDLQQVA</sequence>
<keyword evidence="6" id="KW-0472">Membrane</keyword>
<dbReference type="InterPro" id="IPR003593">
    <property type="entry name" value="AAA+_ATPase"/>
</dbReference>
<keyword evidence="9" id="KW-1185">Reference proteome</keyword>
<proteinExistence type="predicted"/>
<evidence type="ECO:0000256" key="3">
    <source>
        <dbReference type="ARBA" id="ARBA00022748"/>
    </source>
</evidence>
<dbReference type="STRING" id="1931241.BVH74_16180"/>
<dbReference type="NCBIfam" id="NF010061">
    <property type="entry name" value="PRK13538.1"/>
    <property type="match status" value="1"/>
</dbReference>
<dbReference type="SMART" id="SM00382">
    <property type="entry name" value="AAA"/>
    <property type="match status" value="1"/>
</dbReference>
<dbReference type="InterPro" id="IPR027417">
    <property type="entry name" value="P-loop_NTPase"/>
</dbReference>
<dbReference type="CDD" id="cd03231">
    <property type="entry name" value="ABC_CcmA_heme_exporter"/>
    <property type="match status" value="1"/>
</dbReference>
<dbReference type="InterPro" id="IPR017871">
    <property type="entry name" value="ABC_transporter-like_CS"/>
</dbReference>
<dbReference type="NCBIfam" id="TIGR01189">
    <property type="entry name" value="ccmA"/>
    <property type="match status" value="1"/>
</dbReference>
<dbReference type="InterPro" id="IPR003439">
    <property type="entry name" value="ABC_transporter-like_ATP-bd"/>
</dbReference>
<evidence type="ECO:0000256" key="1">
    <source>
        <dbReference type="ARBA" id="ARBA00022448"/>
    </source>
</evidence>
<dbReference type="GO" id="GO:0005524">
    <property type="term" value="F:ATP binding"/>
    <property type="evidence" value="ECO:0007669"/>
    <property type="project" value="UniProtKB-KW"/>
</dbReference>
<feature type="domain" description="ABC transporter" evidence="7">
    <location>
        <begin position="7"/>
        <end position="212"/>
    </location>
</feature>
<dbReference type="PROSITE" id="PS50893">
    <property type="entry name" value="ABC_TRANSPORTER_2"/>
    <property type="match status" value="1"/>
</dbReference>
<dbReference type="RefSeq" id="WP_080051102.1">
    <property type="nucleotide sequence ID" value="NZ_CP020100.1"/>
</dbReference>
<dbReference type="AlphaFoldDB" id="A0A1V0B8U6"/>
<dbReference type="EMBL" id="CP020100">
    <property type="protein sequence ID" value="AQZ96194.1"/>
    <property type="molecule type" value="Genomic_DNA"/>
</dbReference>
<dbReference type="Proteomes" id="UP000243488">
    <property type="component" value="Chromosome"/>
</dbReference>
<dbReference type="PROSITE" id="PS00211">
    <property type="entry name" value="ABC_TRANSPORTER_1"/>
    <property type="match status" value="1"/>
</dbReference>
<keyword evidence="1" id="KW-0813">Transport</keyword>
<dbReference type="SUPFAM" id="SSF52540">
    <property type="entry name" value="P-loop containing nucleoside triphosphate hydrolases"/>
    <property type="match status" value="1"/>
</dbReference>
<dbReference type="GO" id="GO:0022857">
    <property type="term" value="F:transmembrane transporter activity"/>
    <property type="evidence" value="ECO:0007669"/>
    <property type="project" value="InterPro"/>
</dbReference>
<evidence type="ECO:0000313" key="8">
    <source>
        <dbReference type="EMBL" id="AQZ96194.1"/>
    </source>
</evidence>
<dbReference type="InterPro" id="IPR005895">
    <property type="entry name" value="ABC_transptr_haem_export_CcmA"/>
</dbReference>
<keyword evidence="3" id="KW-0201">Cytochrome c-type biogenesis</keyword>
<dbReference type="GO" id="GO:0017004">
    <property type="term" value="P:cytochrome complex assembly"/>
    <property type="evidence" value="ECO:0007669"/>
    <property type="project" value="UniProtKB-KW"/>
</dbReference>
<reference evidence="8 9" key="1">
    <citation type="submission" date="2017-03" db="EMBL/GenBank/DDBJ databases">
        <title>Complete genome sequence of the novel DNRA strain Pseudomonas sp. S-6-2 isolated from Chinese polluted river sediment. Journal of Biotechnology.</title>
        <authorList>
            <person name="Li J."/>
            <person name="Xiang F."/>
            <person name="Wang L."/>
            <person name="Xi L."/>
            <person name="Liu J."/>
        </authorList>
    </citation>
    <scope>NUCLEOTIDE SEQUENCE [LARGE SCALE GENOMIC DNA]</scope>
    <source>
        <strain evidence="8 9">S-6-2</strain>
    </source>
</reference>
<dbReference type="Pfam" id="PF00005">
    <property type="entry name" value="ABC_tran"/>
    <property type="match status" value="1"/>
</dbReference>
<evidence type="ECO:0000259" key="7">
    <source>
        <dbReference type="PROSITE" id="PS50893"/>
    </source>
</evidence>
<organism evidence="8 9">
    <name type="scientific">Halopseudomonas phragmitis</name>
    <dbReference type="NCBI Taxonomy" id="1931241"/>
    <lineage>
        <taxon>Bacteria</taxon>
        <taxon>Pseudomonadati</taxon>
        <taxon>Pseudomonadota</taxon>
        <taxon>Gammaproteobacteria</taxon>
        <taxon>Pseudomonadales</taxon>
        <taxon>Pseudomonadaceae</taxon>
        <taxon>Halopseudomonas</taxon>
    </lineage>
</organism>
<keyword evidence="4 8" id="KW-0067">ATP-binding</keyword>
<evidence type="ECO:0000256" key="5">
    <source>
        <dbReference type="ARBA" id="ARBA00022967"/>
    </source>
</evidence>
<dbReference type="Gene3D" id="3.40.50.300">
    <property type="entry name" value="P-loop containing nucleotide triphosphate hydrolases"/>
    <property type="match status" value="1"/>
</dbReference>
<keyword evidence="5" id="KW-1278">Translocase</keyword>
<gene>
    <name evidence="8" type="ORF">BVH74_16180</name>
</gene>
<accession>A0A1V0B8U6</accession>
<evidence type="ECO:0000256" key="2">
    <source>
        <dbReference type="ARBA" id="ARBA00022741"/>
    </source>
</evidence>
<dbReference type="GO" id="GO:0016887">
    <property type="term" value="F:ATP hydrolysis activity"/>
    <property type="evidence" value="ECO:0007669"/>
    <property type="project" value="InterPro"/>
</dbReference>
<dbReference type="KEGG" id="ppha:BVH74_16180"/>
<dbReference type="PANTHER" id="PTHR43499">
    <property type="entry name" value="ABC TRANSPORTER I FAMILY MEMBER 1"/>
    <property type="match status" value="1"/>
</dbReference>